<dbReference type="Gramene" id="HORVU.MOREX.r3.1HG0017580.1">
    <property type="protein sequence ID" value="HORVU.MOREX.r3.1HG0017580.1.CDS1"/>
    <property type="gene ID" value="HORVU.MOREX.r3.1HG0017580"/>
</dbReference>
<reference evidence="1" key="3">
    <citation type="submission" date="2022-01" db="UniProtKB">
        <authorList>
            <consortium name="EnsemblPlants"/>
        </authorList>
    </citation>
    <scope>IDENTIFICATION</scope>
    <source>
        <strain evidence="1">subsp. vulgare</strain>
    </source>
</reference>
<dbReference type="Proteomes" id="UP000011116">
    <property type="component" value="Chromosome 1H"/>
</dbReference>
<organism evidence="1 2">
    <name type="scientific">Hordeum vulgare subsp. vulgare</name>
    <name type="common">Domesticated barley</name>
    <dbReference type="NCBI Taxonomy" id="112509"/>
    <lineage>
        <taxon>Eukaryota</taxon>
        <taxon>Viridiplantae</taxon>
        <taxon>Streptophyta</taxon>
        <taxon>Embryophyta</taxon>
        <taxon>Tracheophyta</taxon>
        <taxon>Spermatophyta</taxon>
        <taxon>Magnoliopsida</taxon>
        <taxon>Liliopsida</taxon>
        <taxon>Poales</taxon>
        <taxon>Poaceae</taxon>
        <taxon>BOP clade</taxon>
        <taxon>Pooideae</taxon>
        <taxon>Triticodae</taxon>
        <taxon>Triticeae</taxon>
        <taxon>Hordeinae</taxon>
        <taxon>Hordeum</taxon>
    </lineage>
</organism>
<evidence type="ECO:0000313" key="2">
    <source>
        <dbReference type="Proteomes" id="UP000011116"/>
    </source>
</evidence>
<evidence type="ECO:0000313" key="1">
    <source>
        <dbReference type="EnsemblPlants" id="HORVU.MOREX.r3.1HG0017580.1.CDS1"/>
    </source>
</evidence>
<accession>A0A8I6X2M9</accession>
<proteinExistence type="predicted"/>
<sequence>MSLVTDVRTHFINWRNDGWVPPLEDVKPFCTKNGIPIPKMDDIFTKWVKSRKGGRNNVTLIIFSVCTPSMLI</sequence>
<reference evidence="2" key="1">
    <citation type="journal article" date="2012" name="Nature">
        <title>A physical, genetic and functional sequence assembly of the barley genome.</title>
        <authorList>
            <consortium name="The International Barley Genome Sequencing Consortium"/>
            <person name="Mayer K.F."/>
            <person name="Waugh R."/>
            <person name="Brown J.W."/>
            <person name="Schulman A."/>
            <person name="Langridge P."/>
            <person name="Platzer M."/>
            <person name="Fincher G.B."/>
            <person name="Muehlbauer G.J."/>
            <person name="Sato K."/>
            <person name="Close T.J."/>
            <person name="Wise R.P."/>
            <person name="Stein N."/>
        </authorList>
    </citation>
    <scope>NUCLEOTIDE SEQUENCE [LARGE SCALE GENOMIC DNA]</scope>
    <source>
        <strain evidence="2">cv. Morex</strain>
    </source>
</reference>
<keyword evidence="2" id="KW-1185">Reference proteome</keyword>
<protein>
    <submittedName>
        <fullName evidence="1">Uncharacterized protein</fullName>
    </submittedName>
</protein>
<dbReference type="EnsemblPlants" id="HORVU.MOREX.r3.1HG0017580.1">
    <property type="protein sequence ID" value="HORVU.MOREX.r3.1HG0017580.1.CDS1"/>
    <property type="gene ID" value="HORVU.MOREX.r3.1HG0017580"/>
</dbReference>
<reference evidence="1" key="2">
    <citation type="submission" date="2020-10" db="EMBL/GenBank/DDBJ databases">
        <authorList>
            <person name="Scholz U."/>
            <person name="Mascher M."/>
            <person name="Fiebig A."/>
        </authorList>
    </citation>
    <scope>NUCLEOTIDE SEQUENCE [LARGE SCALE GENOMIC DNA]</scope>
    <source>
        <strain evidence="1">cv. Morex</strain>
    </source>
</reference>
<name>A0A8I6X2M9_HORVV</name>
<dbReference type="AlphaFoldDB" id="A0A8I6X2M9"/>